<protein>
    <submittedName>
        <fullName evidence="1">Uncharacterized protein</fullName>
    </submittedName>
</protein>
<dbReference type="AlphaFoldDB" id="A0A7J7LN11"/>
<organism evidence="1 2">
    <name type="scientific">Kingdonia uniflora</name>
    <dbReference type="NCBI Taxonomy" id="39325"/>
    <lineage>
        <taxon>Eukaryota</taxon>
        <taxon>Viridiplantae</taxon>
        <taxon>Streptophyta</taxon>
        <taxon>Embryophyta</taxon>
        <taxon>Tracheophyta</taxon>
        <taxon>Spermatophyta</taxon>
        <taxon>Magnoliopsida</taxon>
        <taxon>Ranunculales</taxon>
        <taxon>Circaeasteraceae</taxon>
        <taxon>Kingdonia</taxon>
    </lineage>
</organism>
<sequence>MRDSNLKRGSHYSNLEIRISACSPFANSYRPSMPVPPRSCELLDWYGTTVAYGTLRQGGRASHDFYNILIDEIVHVTENGPLEDVIAGEIIVWEKSRIGFSCSREDDLLQCNWEFAEEFDRMREVNGNRKDQYVTVRFKLMEATQAISDLTHKVKEKDAEIDKGPKKLPEIIEHAVKLQSRVNTCNDLYEWVARLKSELAQAIVRTKKAEARECSRGSRDKVKAPLVQGDLVSLSGQIRELESDVSRIQGHVKRGNTNLRECQQKLDAALIREKVLEGEIRVKEMLMERKEELLKDILAREELNAKIKRLRAQAVDLEAMNLAESAKYIKKLEENVAHDAKIDMEMTHQKNLYARLESRLEK</sequence>
<evidence type="ECO:0000313" key="2">
    <source>
        <dbReference type="Proteomes" id="UP000541444"/>
    </source>
</evidence>
<feature type="non-terminal residue" evidence="1">
    <location>
        <position position="1"/>
    </location>
</feature>
<reference evidence="1 2" key="1">
    <citation type="journal article" date="2020" name="IScience">
        <title>Genome Sequencing of the Endangered Kingdonia uniflora (Circaeasteraceae, Ranunculales) Reveals Potential Mechanisms of Evolutionary Specialization.</title>
        <authorList>
            <person name="Sun Y."/>
            <person name="Deng T."/>
            <person name="Zhang A."/>
            <person name="Moore M.J."/>
            <person name="Landis J.B."/>
            <person name="Lin N."/>
            <person name="Zhang H."/>
            <person name="Zhang X."/>
            <person name="Huang J."/>
            <person name="Zhang X."/>
            <person name="Sun H."/>
            <person name="Wang H."/>
        </authorList>
    </citation>
    <scope>NUCLEOTIDE SEQUENCE [LARGE SCALE GENOMIC DNA]</scope>
    <source>
        <strain evidence="1">TB1705</strain>
        <tissue evidence="1">Leaf</tissue>
    </source>
</reference>
<dbReference type="Proteomes" id="UP000541444">
    <property type="component" value="Unassembled WGS sequence"/>
</dbReference>
<name>A0A7J7LN11_9MAGN</name>
<dbReference type="EMBL" id="JACGCM010002161">
    <property type="protein sequence ID" value="KAF6143910.1"/>
    <property type="molecule type" value="Genomic_DNA"/>
</dbReference>
<gene>
    <name evidence="1" type="ORF">GIB67_001704</name>
</gene>
<evidence type="ECO:0000313" key="1">
    <source>
        <dbReference type="EMBL" id="KAF6143910.1"/>
    </source>
</evidence>
<comment type="caution">
    <text evidence="1">The sequence shown here is derived from an EMBL/GenBank/DDBJ whole genome shotgun (WGS) entry which is preliminary data.</text>
</comment>
<accession>A0A7J7LN11</accession>
<keyword evidence="2" id="KW-1185">Reference proteome</keyword>
<proteinExistence type="predicted"/>